<protein>
    <submittedName>
        <fullName evidence="1">Uncharacterized protein</fullName>
    </submittedName>
</protein>
<organism evidence="1 2">
    <name type="scientific">Paenibacillus artemisiicola</name>
    <dbReference type="NCBI Taxonomy" id="1172618"/>
    <lineage>
        <taxon>Bacteria</taxon>
        <taxon>Bacillati</taxon>
        <taxon>Bacillota</taxon>
        <taxon>Bacilli</taxon>
        <taxon>Bacillales</taxon>
        <taxon>Paenibacillaceae</taxon>
        <taxon>Paenibacillus</taxon>
    </lineage>
</organism>
<sequence>MRLSSKLLIEQLGTDYIDTKLKGFSYDHASHLVQMRYGDVVNNENDKMIFFRNCFSVSINTWLEGIKGKAPSNPGEMDFFLHGITIDDVEVSGVQLYKCSMKIPMMDCQITCVTIELNCTNGARYLNQLV</sequence>
<dbReference type="EMBL" id="JAGGDJ010000012">
    <property type="protein sequence ID" value="MBO7745766.1"/>
    <property type="molecule type" value="Genomic_DNA"/>
</dbReference>
<evidence type="ECO:0000313" key="2">
    <source>
        <dbReference type="Proteomes" id="UP000670947"/>
    </source>
</evidence>
<accession>A0ABS3WCA1</accession>
<dbReference type="RefSeq" id="WP_208848597.1">
    <property type="nucleotide sequence ID" value="NZ_JAGGDJ010000012.1"/>
</dbReference>
<keyword evidence="2" id="KW-1185">Reference proteome</keyword>
<evidence type="ECO:0000313" key="1">
    <source>
        <dbReference type="EMBL" id="MBO7745766.1"/>
    </source>
</evidence>
<name>A0ABS3WCA1_9BACL</name>
<gene>
    <name evidence="1" type="ORF">I8J29_16280</name>
</gene>
<dbReference type="Proteomes" id="UP000670947">
    <property type="component" value="Unassembled WGS sequence"/>
</dbReference>
<reference evidence="1 2" key="1">
    <citation type="submission" date="2021-03" db="EMBL/GenBank/DDBJ databases">
        <title>Paenibacillus artemisicola MWE-103 whole genome sequence.</title>
        <authorList>
            <person name="Ham Y.J."/>
        </authorList>
    </citation>
    <scope>NUCLEOTIDE SEQUENCE [LARGE SCALE GENOMIC DNA]</scope>
    <source>
        <strain evidence="1 2">MWE-103</strain>
    </source>
</reference>
<comment type="caution">
    <text evidence="1">The sequence shown here is derived from an EMBL/GenBank/DDBJ whole genome shotgun (WGS) entry which is preliminary data.</text>
</comment>
<proteinExistence type="predicted"/>